<dbReference type="AlphaFoldDB" id="A0A1M4SW91"/>
<protein>
    <submittedName>
        <fullName evidence="9">SusD family protein</fullName>
    </submittedName>
</protein>
<dbReference type="GO" id="GO:0009279">
    <property type="term" value="C:cell outer membrane"/>
    <property type="evidence" value="ECO:0007669"/>
    <property type="project" value="UniProtKB-SubCell"/>
</dbReference>
<evidence type="ECO:0000256" key="1">
    <source>
        <dbReference type="ARBA" id="ARBA00004442"/>
    </source>
</evidence>
<dbReference type="OrthoDB" id="1119486at2"/>
<dbReference type="EMBL" id="FQUM01000001">
    <property type="protein sequence ID" value="SHE36484.1"/>
    <property type="molecule type" value="Genomic_DNA"/>
</dbReference>
<dbReference type="RefSeq" id="WP_083570501.1">
    <property type="nucleotide sequence ID" value="NZ_FQUM01000001.1"/>
</dbReference>
<dbReference type="Proteomes" id="UP000184164">
    <property type="component" value="Unassembled WGS sequence"/>
</dbReference>
<keyword evidence="4" id="KW-0472">Membrane</keyword>
<comment type="similarity">
    <text evidence="2">Belongs to the SusD family.</text>
</comment>
<dbReference type="STRING" id="1484053.SAMN05444274_101170"/>
<evidence type="ECO:0000256" key="4">
    <source>
        <dbReference type="ARBA" id="ARBA00023136"/>
    </source>
</evidence>
<accession>A0A1M4SW91</accession>
<dbReference type="Pfam" id="PF07980">
    <property type="entry name" value="SusD_RagB"/>
    <property type="match status" value="1"/>
</dbReference>
<feature type="domain" description="SusD-like N-terminal" evidence="8">
    <location>
        <begin position="86"/>
        <end position="243"/>
    </location>
</feature>
<keyword evidence="5" id="KW-0998">Cell outer membrane</keyword>
<evidence type="ECO:0000313" key="9">
    <source>
        <dbReference type="EMBL" id="SHE36484.1"/>
    </source>
</evidence>
<proteinExistence type="inferred from homology"/>
<evidence type="ECO:0000256" key="3">
    <source>
        <dbReference type="ARBA" id="ARBA00022729"/>
    </source>
</evidence>
<dbReference type="SUPFAM" id="SSF48452">
    <property type="entry name" value="TPR-like"/>
    <property type="match status" value="1"/>
</dbReference>
<gene>
    <name evidence="9" type="ORF">SAMN05444274_101170</name>
</gene>
<evidence type="ECO:0000313" key="10">
    <source>
        <dbReference type="Proteomes" id="UP000184164"/>
    </source>
</evidence>
<keyword evidence="3 6" id="KW-0732">Signal</keyword>
<dbReference type="PROSITE" id="PS51257">
    <property type="entry name" value="PROKAR_LIPOPROTEIN"/>
    <property type="match status" value="1"/>
</dbReference>
<dbReference type="Pfam" id="PF14322">
    <property type="entry name" value="SusD-like_3"/>
    <property type="match status" value="1"/>
</dbReference>
<sequence>MKYIVTVLISLLLLSCEDFFQEVEMPADILTTDISSNKELEQLVSSAYFAWQGYHEGICDLSFIIPSFASDEGIISASHDINVEYGNHDQLYNRNTWNNSIPYLQYVWQSGYGSVHFANLVLTHLNSKGPFNDSEIGWADRMKGEAYFNRAFAFYTLSKIFCPPYDVNGDMTQPGIICDTTISEGPFDTRALQSIDGTYKQIISDLNNAIQFLPEEYEENRDPESYQDRAKRDAAEFLLSRVFFQMGPEFWENSLALINEILGDNKYPLNGSPADAYTQSGLGQMSSETVFQYASYNGNSQWRYPRVYHFFSGGSASGRRKMFHMNDSFAAFVGWDNSDEAAKDLRYSELFTISYGKIWADKWKARTYSFPMMRSPELHLTRALICLLTGEGGGNQQAITDLNIVRKRAYGDNYEPLDNSYSTSELLDITHRERAIELFFEGDRLYYVQAIRGQVSPGDRTDQVELPYNSDKLYWPIPEREVFTNDNLTN</sequence>
<dbReference type="InterPro" id="IPR033985">
    <property type="entry name" value="SusD-like_N"/>
</dbReference>
<evidence type="ECO:0000256" key="2">
    <source>
        <dbReference type="ARBA" id="ARBA00006275"/>
    </source>
</evidence>
<feature type="signal peptide" evidence="6">
    <location>
        <begin position="1"/>
        <end position="20"/>
    </location>
</feature>
<dbReference type="InterPro" id="IPR011990">
    <property type="entry name" value="TPR-like_helical_dom_sf"/>
</dbReference>
<evidence type="ECO:0000256" key="5">
    <source>
        <dbReference type="ARBA" id="ARBA00023237"/>
    </source>
</evidence>
<organism evidence="9 10">
    <name type="scientific">Mariniphaga anaerophila</name>
    <dbReference type="NCBI Taxonomy" id="1484053"/>
    <lineage>
        <taxon>Bacteria</taxon>
        <taxon>Pseudomonadati</taxon>
        <taxon>Bacteroidota</taxon>
        <taxon>Bacteroidia</taxon>
        <taxon>Marinilabiliales</taxon>
        <taxon>Prolixibacteraceae</taxon>
        <taxon>Mariniphaga</taxon>
    </lineage>
</organism>
<comment type="subcellular location">
    <subcellularLocation>
        <location evidence="1">Cell outer membrane</location>
    </subcellularLocation>
</comment>
<name>A0A1M4SW91_9BACT</name>
<keyword evidence="10" id="KW-1185">Reference proteome</keyword>
<evidence type="ECO:0000256" key="6">
    <source>
        <dbReference type="SAM" id="SignalP"/>
    </source>
</evidence>
<feature type="domain" description="RagB/SusD" evidence="7">
    <location>
        <begin position="366"/>
        <end position="489"/>
    </location>
</feature>
<dbReference type="Gene3D" id="1.25.40.390">
    <property type="match status" value="1"/>
</dbReference>
<evidence type="ECO:0000259" key="8">
    <source>
        <dbReference type="Pfam" id="PF14322"/>
    </source>
</evidence>
<reference evidence="9 10" key="1">
    <citation type="submission" date="2016-11" db="EMBL/GenBank/DDBJ databases">
        <authorList>
            <person name="Jaros S."/>
            <person name="Januszkiewicz K."/>
            <person name="Wedrychowicz H."/>
        </authorList>
    </citation>
    <scope>NUCLEOTIDE SEQUENCE [LARGE SCALE GENOMIC DNA]</scope>
    <source>
        <strain evidence="9 10">DSM 26910</strain>
    </source>
</reference>
<evidence type="ECO:0000259" key="7">
    <source>
        <dbReference type="Pfam" id="PF07980"/>
    </source>
</evidence>
<dbReference type="InterPro" id="IPR012944">
    <property type="entry name" value="SusD_RagB_dom"/>
</dbReference>
<feature type="chain" id="PRO_5013268265" evidence="6">
    <location>
        <begin position="21"/>
        <end position="490"/>
    </location>
</feature>